<feature type="signal peptide" evidence="1">
    <location>
        <begin position="1"/>
        <end position="27"/>
    </location>
</feature>
<reference evidence="2" key="1">
    <citation type="submission" date="2014-11" db="EMBL/GenBank/DDBJ databases">
        <authorList>
            <person name="Amaro Gonzalez C."/>
        </authorList>
    </citation>
    <scope>NUCLEOTIDE SEQUENCE</scope>
</reference>
<dbReference type="AlphaFoldDB" id="A0A0E9WLT9"/>
<evidence type="ECO:0008006" key="3">
    <source>
        <dbReference type="Google" id="ProtNLM"/>
    </source>
</evidence>
<proteinExistence type="predicted"/>
<reference evidence="2" key="2">
    <citation type="journal article" date="2015" name="Fish Shellfish Immunol.">
        <title>Early steps in the European eel (Anguilla anguilla)-Vibrio vulnificus interaction in the gills: Role of the RtxA13 toxin.</title>
        <authorList>
            <person name="Callol A."/>
            <person name="Pajuelo D."/>
            <person name="Ebbesson L."/>
            <person name="Teles M."/>
            <person name="MacKenzie S."/>
            <person name="Amaro C."/>
        </authorList>
    </citation>
    <scope>NUCLEOTIDE SEQUENCE</scope>
</reference>
<evidence type="ECO:0000313" key="2">
    <source>
        <dbReference type="EMBL" id="JAH91359.1"/>
    </source>
</evidence>
<keyword evidence="1" id="KW-0732">Signal</keyword>
<sequence length="64" mass="7114">MYPVLSSLPVSLIAALMESLLLKSCSCQQKFRQCAIICITCFPSIDGDTDIVVFVTVRQDENCR</sequence>
<name>A0A0E9WLT9_ANGAN</name>
<evidence type="ECO:0000256" key="1">
    <source>
        <dbReference type="SAM" id="SignalP"/>
    </source>
</evidence>
<dbReference type="EMBL" id="GBXM01017218">
    <property type="protein sequence ID" value="JAH91359.1"/>
    <property type="molecule type" value="Transcribed_RNA"/>
</dbReference>
<feature type="chain" id="PRO_5002434450" description="Secreted protein" evidence="1">
    <location>
        <begin position="28"/>
        <end position="64"/>
    </location>
</feature>
<protein>
    <recommendedName>
        <fullName evidence="3">Secreted protein</fullName>
    </recommendedName>
</protein>
<organism evidence="2">
    <name type="scientific">Anguilla anguilla</name>
    <name type="common">European freshwater eel</name>
    <name type="synonym">Muraena anguilla</name>
    <dbReference type="NCBI Taxonomy" id="7936"/>
    <lineage>
        <taxon>Eukaryota</taxon>
        <taxon>Metazoa</taxon>
        <taxon>Chordata</taxon>
        <taxon>Craniata</taxon>
        <taxon>Vertebrata</taxon>
        <taxon>Euteleostomi</taxon>
        <taxon>Actinopterygii</taxon>
        <taxon>Neopterygii</taxon>
        <taxon>Teleostei</taxon>
        <taxon>Anguilliformes</taxon>
        <taxon>Anguillidae</taxon>
        <taxon>Anguilla</taxon>
    </lineage>
</organism>
<accession>A0A0E9WLT9</accession>